<evidence type="ECO:0000313" key="1">
    <source>
        <dbReference type="EMBL" id="KAJ9072993.1"/>
    </source>
</evidence>
<proteinExistence type="predicted"/>
<protein>
    <submittedName>
        <fullName evidence="1">Uncharacterized protein</fullName>
    </submittedName>
</protein>
<keyword evidence="2" id="KW-1185">Reference proteome</keyword>
<dbReference type="EMBL" id="QTSX02002943">
    <property type="protein sequence ID" value="KAJ9072993.1"/>
    <property type="molecule type" value="Genomic_DNA"/>
</dbReference>
<organism evidence="1 2">
    <name type="scientific">Entomophthora muscae</name>
    <dbReference type="NCBI Taxonomy" id="34485"/>
    <lineage>
        <taxon>Eukaryota</taxon>
        <taxon>Fungi</taxon>
        <taxon>Fungi incertae sedis</taxon>
        <taxon>Zoopagomycota</taxon>
        <taxon>Entomophthoromycotina</taxon>
        <taxon>Entomophthoromycetes</taxon>
        <taxon>Entomophthorales</taxon>
        <taxon>Entomophthoraceae</taxon>
        <taxon>Entomophthora</taxon>
    </lineage>
</organism>
<name>A0ACC2TEM3_9FUNG</name>
<reference evidence="1" key="1">
    <citation type="submission" date="2022-04" db="EMBL/GenBank/DDBJ databases">
        <title>Genome of the entomopathogenic fungus Entomophthora muscae.</title>
        <authorList>
            <person name="Elya C."/>
            <person name="Lovett B.R."/>
            <person name="Lee E."/>
            <person name="Macias A.M."/>
            <person name="Hajek A.E."/>
            <person name="De Bivort B.L."/>
            <person name="Kasson M.T."/>
            <person name="De Fine Licht H.H."/>
            <person name="Stajich J.E."/>
        </authorList>
    </citation>
    <scope>NUCLEOTIDE SEQUENCE</scope>
    <source>
        <strain evidence="1">Berkeley</strain>
    </source>
</reference>
<comment type="caution">
    <text evidence="1">The sequence shown here is derived from an EMBL/GenBank/DDBJ whole genome shotgun (WGS) entry which is preliminary data.</text>
</comment>
<evidence type="ECO:0000313" key="2">
    <source>
        <dbReference type="Proteomes" id="UP001165960"/>
    </source>
</evidence>
<sequence length="108" mass="11982">MFFCHNTNHILTYDSIQAKYPAPYYRNELPHTPSATEAEALSADQSPPDPPSDKEFPTLAGPTILHLFHNLSSNSEPENSDYNDSDSYDYSVLAVPETVSVPYKLCSG</sequence>
<gene>
    <name evidence="1" type="ORF">DSO57_1021354</name>
</gene>
<dbReference type="Proteomes" id="UP001165960">
    <property type="component" value="Unassembled WGS sequence"/>
</dbReference>
<accession>A0ACC2TEM3</accession>